<evidence type="ECO:0000313" key="2">
    <source>
        <dbReference type="Proteomes" id="UP000186666"/>
    </source>
</evidence>
<comment type="caution">
    <text evidence="1">The sequence shown here is derived from an EMBL/GenBank/DDBJ whole genome shotgun (WGS) entry which is preliminary data.</text>
</comment>
<reference evidence="1 2" key="1">
    <citation type="submission" date="2017-01" db="EMBL/GenBank/DDBJ databases">
        <authorList>
            <person name="Varghese N."/>
            <person name="Submissions S."/>
        </authorList>
    </citation>
    <scope>NUCLEOTIDE SEQUENCE [LARGE SCALE GENOMIC DNA]</scope>
    <source>
        <strain evidence="1 2">ATCC 23464</strain>
    </source>
</reference>
<name>A0ABY1KGR8_9BACL</name>
<dbReference type="RefSeq" id="WP_068591230.1">
    <property type="nucleotide sequence ID" value="NZ_FTNK01000044.1"/>
</dbReference>
<organism evidence="1 2">
    <name type="scientific">Paenibacillus macquariensis</name>
    <dbReference type="NCBI Taxonomy" id="948756"/>
    <lineage>
        <taxon>Bacteria</taxon>
        <taxon>Bacillati</taxon>
        <taxon>Bacillota</taxon>
        <taxon>Bacilli</taxon>
        <taxon>Bacillales</taxon>
        <taxon>Paenibacillaceae</taxon>
        <taxon>Paenibacillus</taxon>
    </lineage>
</organism>
<keyword evidence="2" id="KW-1185">Reference proteome</keyword>
<dbReference type="Proteomes" id="UP000186666">
    <property type="component" value="Unassembled WGS sequence"/>
</dbReference>
<evidence type="ECO:0000313" key="1">
    <source>
        <dbReference type="EMBL" id="SIR71888.1"/>
    </source>
</evidence>
<accession>A0ABY1KGR8</accession>
<proteinExistence type="predicted"/>
<dbReference type="EMBL" id="FTNK01000044">
    <property type="protein sequence ID" value="SIR71888.1"/>
    <property type="molecule type" value="Genomic_DNA"/>
</dbReference>
<gene>
    <name evidence="1" type="ORF">SAMN05421578_1446</name>
</gene>
<protein>
    <submittedName>
        <fullName evidence="1">Uncharacterized protein</fullName>
    </submittedName>
</protein>
<sequence>MDNYISIEEICKQIMKGTILDIFFVIQEEQNIFKSEIVRKFIENDPDPEAKFTKYRSLVDIGIAKLEGALFIDCWKEGNKEKYYLTDYGTEAAYCIGGLIEKTPNILFGSKIASKTVSYEEEI</sequence>